<reference evidence="2" key="1">
    <citation type="journal article" date="2022" name="Mol. Ecol. Resour.">
        <title>The genomes of chicory, endive, great burdock and yacon provide insights into Asteraceae palaeo-polyploidization history and plant inulin production.</title>
        <authorList>
            <person name="Fan W."/>
            <person name="Wang S."/>
            <person name="Wang H."/>
            <person name="Wang A."/>
            <person name="Jiang F."/>
            <person name="Liu H."/>
            <person name="Zhao H."/>
            <person name="Xu D."/>
            <person name="Zhang Y."/>
        </authorList>
    </citation>
    <scope>NUCLEOTIDE SEQUENCE [LARGE SCALE GENOMIC DNA]</scope>
    <source>
        <strain evidence="2">cv. Yunnan</strain>
    </source>
</reference>
<dbReference type="Proteomes" id="UP001056120">
    <property type="component" value="Linkage Group LG27"/>
</dbReference>
<dbReference type="EMBL" id="CM042044">
    <property type="protein sequence ID" value="KAI3686575.1"/>
    <property type="molecule type" value="Genomic_DNA"/>
</dbReference>
<comment type="caution">
    <text evidence="1">The sequence shown here is derived from an EMBL/GenBank/DDBJ whole genome shotgun (WGS) entry which is preliminary data.</text>
</comment>
<accession>A0ACB8YRF1</accession>
<name>A0ACB8YRF1_9ASTR</name>
<gene>
    <name evidence="1" type="ORF">L1987_80255</name>
</gene>
<evidence type="ECO:0000313" key="2">
    <source>
        <dbReference type="Proteomes" id="UP001056120"/>
    </source>
</evidence>
<organism evidence="1 2">
    <name type="scientific">Smallanthus sonchifolius</name>
    <dbReference type="NCBI Taxonomy" id="185202"/>
    <lineage>
        <taxon>Eukaryota</taxon>
        <taxon>Viridiplantae</taxon>
        <taxon>Streptophyta</taxon>
        <taxon>Embryophyta</taxon>
        <taxon>Tracheophyta</taxon>
        <taxon>Spermatophyta</taxon>
        <taxon>Magnoliopsida</taxon>
        <taxon>eudicotyledons</taxon>
        <taxon>Gunneridae</taxon>
        <taxon>Pentapetalae</taxon>
        <taxon>asterids</taxon>
        <taxon>campanulids</taxon>
        <taxon>Asterales</taxon>
        <taxon>Asteraceae</taxon>
        <taxon>Asteroideae</taxon>
        <taxon>Heliantheae alliance</taxon>
        <taxon>Millerieae</taxon>
        <taxon>Smallanthus</taxon>
    </lineage>
</organism>
<keyword evidence="2" id="KW-1185">Reference proteome</keyword>
<sequence length="507" mass="56424">MEFSQPRPCGAPGAKPTHDFLSLYSPAQQDPSPIIPGDYLKTHDFLQPLEQDGKNVYKEGKYIENSTPPRMVEHILPGGMGTYSISHMHKIQSQKVAKAERIAISAAQSSSSNTNDENSNCTSYGGTGFTLWEDSNLNKGKTGKDNISRTRHTMRDGLMKNGVTWMTSMEGASQSSSIHNNPNTAFSSLSTSHPSSSNKNLYFADTMKSVKSVQEDEYIDEEFIIKKEPSFHHKGTISVNVDTANPDQRSNSPRSKHSATEQRRRSKINDRFSKLRGIIPHGDQKRDKASFLLEVIEYIQYLQEKVHNYEDSSHGWTREQPKTIPSNNRPSNNFVDEPPLPMRQNLLDSNMINTIDATKETSQHTQQTNKPSPFPNTATTGPHGQPHLSPSRSCKTDCTITNDKLKDQELVIESGTISISTIYSQGLSSAITEALKCSGLDLSHANISVQIDLGKRSNTSTLDSSPHDLKEKETPSVDDQSIARSRLANSWEEESGKGFKRLKTNRE</sequence>
<proteinExistence type="predicted"/>
<reference evidence="1 2" key="2">
    <citation type="journal article" date="2022" name="Mol. Ecol. Resour.">
        <title>The genomes of chicory, endive, great burdock and yacon provide insights into Asteraceae paleo-polyploidization history and plant inulin production.</title>
        <authorList>
            <person name="Fan W."/>
            <person name="Wang S."/>
            <person name="Wang H."/>
            <person name="Wang A."/>
            <person name="Jiang F."/>
            <person name="Liu H."/>
            <person name="Zhao H."/>
            <person name="Xu D."/>
            <person name="Zhang Y."/>
        </authorList>
    </citation>
    <scope>NUCLEOTIDE SEQUENCE [LARGE SCALE GENOMIC DNA]</scope>
    <source>
        <strain evidence="2">cv. Yunnan</strain>
        <tissue evidence="1">Leaves</tissue>
    </source>
</reference>
<protein>
    <submittedName>
        <fullName evidence="1">Uncharacterized protein</fullName>
    </submittedName>
</protein>
<evidence type="ECO:0000313" key="1">
    <source>
        <dbReference type="EMBL" id="KAI3686575.1"/>
    </source>
</evidence>